<protein>
    <submittedName>
        <fullName evidence="1">ATP-binding protein</fullName>
    </submittedName>
</protein>
<dbReference type="EMBL" id="VKLS01000535">
    <property type="protein sequence ID" value="TSB28642.1"/>
    <property type="molecule type" value="Genomic_DNA"/>
</dbReference>
<keyword evidence="1" id="KW-0547">Nucleotide-binding</keyword>
<reference evidence="1 2" key="1">
    <citation type="submission" date="2019-07" db="EMBL/GenBank/DDBJ databases">
        <title>Draft genome for Streptomyces benahoarensis MZ03-48.</title>
        <authorList>
            <person name="Gonzalez-Pimentel J.L."/>
        </authorList>
    </citation>
    <scope>NUCLEOTIDE SEQUENCE [LARGE SCALE GENOMIC DNA]</scope>
    <source>
        <strain evidence="1 2">MZ03-48</strain>
    </source>
</reference>
<gene>
    <name evidence="1" type="ORF">FNZ23_26470</name>
</gene>
<feature type="non-terminal residue" evidence="1">
    <location>
        <position position="1"/>
    </location>
</feature>
<organism evidence="1 2">
    <name type="scientific">Streptomyces benahoarensis</name>
    <dbReference type="NCBI Taxonomy" id="2595054"/>
    <lineage>
        <taxon>Bacteria</taxon>
        <taxon>Bacillati</taxon>
        <taxon>Actinomycetota</taxon>
        <taxon>Actinomycetes</taxon>
        <taxon>Kitasatosporales</taxon>
        <taxon>Streptomycetaceae</taxon>
        <taxon>Streptomyces</taxon>
    </lineage>
</organism>
<dbReference type="GO" id="GO:0005524">
    <property type="term" value="F:ATP binding"/>
    <property type="evidence" value="ECO:0007669"/>
    <property type="project" value="UniProtKB-KW"/>
</dbReference>
<dbReference type="Proteomes" id="UP000320888">
    <property type="component" value="Unassembled WGS sequence"/>
</dbReference>
<evidence type="ECO:0000313" key="2">
    <source>
        <dbReference type="Proteomes" id="UP000320888"/>
    </source>
</evidence>
<dbReference type="RefSeq" id="WP_221939419.1">
    <property type="nucleotide sequence ID" value="NZ_VKLS01000535.1"/>
</dbReference>
<keyword evidence="1" id="KW-0067">ATP-binding</keyword>
<dbReference type="AlphaFoldDB" id="A0A553YHG4"/>
<evidence type="ECO:0000313" key="1">
    <source>
        <dbReference type="EMBL" id="TSB28642.1"/>
    </source>
</evidence>
<accession>A0A553YHG4</accession>
<keyword evidence="2" id="KW-1185">Reference proteome</keyword>
<proteinExistence type="predicted"/>
<name>A0A553YHG4_9ACTN</name>
<comment type="caution">
    <text evidence="1">The sequence shown here is derived from an EMBL/GenBank/DDBJ whole genome shotgun (WGS) entry which is preliminary data.</text>
</comment>
<sequence>PYAPAELDQILAVLRTLLRIQETVLAVNRAYIDSAAQADATRTEPPFLLQGSYRNTNKIAARLVPVMNDTETEALLDGHYRAEAQTLTGGAEANLLKLAELRGRLTPVQARRWAEIKRTWRTG</sequence>